<evidence type="ECO:0000256" key="2">
    <source>
        <dbReference type="ARBA" id="ARBA00005375"/>
    </source>
</evidence>
<comment type="catalytic activity">
    <reaction evidence="1">
        <text>a phosphate monoester + H2O = an alcohol + phosphate</text>
        <dbReference type="Rhea" id="RHEA:15017"/>
        <dbReference type="ChEBI" id="CHEBI:15377"/>
        <dbReference type="ChEBI" id="CHEBI:30879"/>
        <dbReference type="ChEBI" id="CHEBI:43474"/>
        <dbReference type="ChEBI" id="CHEBI:67140"/>
        <dbReference type="EC" id="3.1.3.2"/>
    </reaction>
</comment>
<dbReference type="Proteomes" id="UP001152759">
    <property type="component" value="Chromosome 6"/>
</dbReference>
<name>A0A9P0F421_BEMTA</name>
<comment type="similarity">
    <text evidence="2">Belongs to the histidine acid phosphatase family.</text>
</comment>
<evidence type="ECO:0000313" key="9">
    <source>
        <dbReference type="Proteomes" id="UP001152759"/>
    </source>
</evidence>
<keyword evidence="3" id="KW-0378">Hydrolase</keyword>
<keyword evidence="7" id="KW-1133">Transmembrane helix</keyword>
<dbReference type="AlphaFoldDB" id="A0A9P0F421"/>
<proteinExistence type="inferred from homology"/>
<keyword evidence="7" id="KW-0812">Transmembrane</keyword>
<dbReference type="Pfam" id="PF00328">
    <property type="entry name" value="His_Phos_2"/>
    <property type="match status" value="1"/>
</dbReference>
<dbReference type="KEGG" id="btab:109033863"/>
<protein>
    <recommendedName>
        <fullName evidence="5">2-phosphoxylose phosphatase 1</fullName>
    </recommendedName>
    <alternativeName>
        <fullName evidence="6">Acid phosphatase-like protein 2</fullName>
    </alternativeName>
</protein>
<dbReference type="InterPro" id="IPR029033">
    <property type="entry name" value="His_PPase_superfam"/>
</dbReference>
<evidence type="ECO:0000256" key="6">
    <source>
        <dbReference type="ARBA" id="ARBA00041499"/>
    </source>
</evidence>
<dbReference type="InterPro" id="IPR050645">
    <property type="entry name" value="Histidine_acid_phosphatase"/>
</dbReference>
<sequence>MYVLMKRATQHRAIYCYGILSLWIFLMIAGTYKFANFDNVMSTWLRKPQTLPAAQAQKRLRDLKRRNLLKSCNLLEDLTLGSEGESDENYNLEGVILLLRHGDRGPLSHLRNISSVDCGIKTEESSKEFELYRQIVSNISYKLPQSSMLSFFLSHIQNSPQSPLLPSSPECELGQLTPSGIVQLMKLGQLLRSRYASRLALADKNVTSEDIAVYSTAYKRTIQSVLAFLTTFLNVDDFFKVVHLRESKSLLFCFNDCACHASEVYQKRYRAEVSKFYKNHPSVIKLVRKLSNIVFEVPDSMQNSDPYVLKDGLLTFLCHEANLPSYNLRNVRKEQVTTVFNYINQETRVAVQSQALKMSFLLRSYGFLKDIVSQMLRIISEKKPRMIIYSGHDKTIKYISAAFGILNQFTALPPYASRFMIEVYSFDEKTETDIFSVRKKYFFRLLFNGQDFTDQVTFCKSNFQKDGANNSNFVVCPIESIIRYLHDDYFMIFNATNYKDACAVPT</sequence>
<keyword evidence="9" id="KW-1185">Reference proteome</keyword>
<comment type="catalytic activity">
    <reaction evidence="4">
        <text>3-O-[beta-D-GlcA-(1-&gt;3)-beta-D-Gal-(1-&gt;3)-beta-D-Gal-(1-&gt;4)-beta-D-2-O-P-Xyl]-L-seryl-[protein] + H2O = 3-O-(beta-D-GlcA-(1-&gt;3)-beta-D-Gal-(1-&gt;3)-beta-D-Gal-(1-&gt;4)-beta-D-Xyl)-L-seryl-[protein] + phosphate</text>
        <dbReference type="Rhea" id="RHEA:56512"/>
        <dbReference type="Rhea" id="RHEA-COMP:12573"/>
        <dbReference type="Rhea" id="RHEA-COMP:14559"/>
        <dbReference type="ChEBI" id="CHEBI:15377"/>
        <dbReference type="ChEBI" id="CHEBI:43474"/>
        <dbReference type="ChEBI" id="CHEBI:132093"/>
        <dbReference type="ChEBI" id="CHEBI:140495"/>
    </reaction>
</comment>
<evidence type="ECO:0000256" key="3">
    <source>
        <dbReference type="ARBA" id="ARBA00022801"/>
    </source>
</evidence>
<dbReference type="SUPFAM" id="SSF53254">
    <property type="entry name" value="Phosphoglycerate mutase-like"/>
    <property type="match status" value="1"/>
</dbReference>
<evidence type="ECO:0000256" key="4">
    <source>
        <dbReference type="ARBA" id="ARBA00036311"/>
    </source>
</evidence>
<organism evidence="8 9">
    <name type="scientific">Bemisia tabaci</name>
    <name type="common">Sweetpotato whitefly</name>
    <name type="synonym">Aleurodes tabaci</name>
    <dbReference type="NCBI Taxonomy" id="7038"/>
    <lineage>
        <taxon>Eukaryota</taxon>
        <taxon>Metazoa</taxon>
        <taxon>Ecdysozoa</taxon>
        <taxon>Arthropoda</taxon>
        <taxon>Hexapoda</taxon>
        <taxon>Insecta</taxon>
        <taxon>Pterygota</taxon>
        <taxon>Neoptera</taxon>
        <taxon>Paraneoptera</taxon>
        <taxon>Hemiptera</taxon>
        <taxon>Sternorrhyncha</taxon>
        <taxon>Aleyrodoidea</taxon>
        <taxon>Aleyrodidae</taxon>
        <taxon>Aleyrodinae</taxon>
        <taxon>Bemisia</taxon>
    </lineage>
</organism>
<dbReference type="GO" id="GO:0005794">
    <property type="term" value="C:Golgi apparatus"/>
    <property type="evidence" value="ECO:0007669"/>
    <property type="project" value="TreeGrafter"/>
</dbReference>
<dbReference type="Gene3D" id="3.40.50.1240">
    <property type="entry name" value="Phosphoglycerate mutase-like"/>
    <property type="match status" value="1"/>
</dbReference>
<dbReference type="EMBL" id="OU963867">
    <property type="protein sequence ID" value="CAH0391163.1"/>
    <property type="molecule type" value="Genomic_DNA"/>
</dbReference>
<keyword evidence="7" id="KW-0472">Membrane</keyword>
<dbReference type="GO" id="GO:0050650">
    <property type="term" value="P:chondroitin sulfate proteoglycan biosynthetic process"/>
    <property type="evidence" value="ECO:0007669"/>
    <property type="project" value="TreeGrafter"/>
</dbReference>
<reference evidence="8" key="1">
    <citation type="submission" date="2021-12" db="EMBL/GenBank/DDBJ databases">
        <authorList>
            <person name="King R."/>
        </authorList>
    </citation>
    <scope>NUCLEOTIDE SEQUENCE</scope>
</reference>
<evidence type="ECO:0000256" key="7">
    <source>
        <dbReference type="SAM" id="Phobius"/>
    </source>
</evidence>
<dbReference type="GO" id="GO:0003993">
    <property type="term" value="F:acid phosphatase activity"/>
    <property type="evidence" value="ECO:0007669"/>
    <property type="project" value="UniProtKB-EC"/>
</dbReference>
<dbReference type="PROSITE" id="PS00616">
    <property type="entry name" value="HIS_ACID_PHOSPHAT_1"/>
    <property type="match status" value="1"/>
</dbReference>
<dbReference type="PANTHER" id="PTHR11567:SF110">
    <property type="entry name" value="2-PHOSPHOXYLOSE PHOSPHATASE 1"/>
    <property type="match status" value="1"/>
</dbReference>
<feature type="transmembrane region" description="Helical" evidence="7">
    <location>
        <begin position="12"/>
        <end position="32"/>
    </location>
</feature>
<accession>A0A9P0F421</accession>
<gene>
    <name evidence="8" type="ORF">BEMITA_LOCUS9810</name>
</gene>
<dbReference type="CDD" id="cd07061">
    <property type="entry name" value="HP_HAP_like"/>
    <property type="match status" value="1"/>
</dbReference>
<dbReference type="PANTHER" id="PTHR11567">
    <property type="entry name" value="ACID PHOSPHATASE-RELATED"/>
    <property type="match status" value="1"/>
</dbReference>
<dbReference type="InterPro" id="IPR033379">
    <property type="entry name" value="Acid_Pase_AS"/>
</dbReference>
<evidence type="ECO:0000313" key="8">
    <source>
        <dbReference type="EMBL" id="CAH0391163.1"/>
    </source>
</evidence>
<evidence type="ECO:0000256" key="1">
    <source>
        <dbReference type="ARBA" id="ARBA00000032"/>
    </source>
</evidence>
<dbReference type="GO" id="GO:0006024">
    <property type="term" value="P:glycosaminoglycan biosynthetic process"/>
    <property type="evidence" value="ECO:0007669"/>
    <property type="project" value="TreeGrafter"/>
</dbReference>
<dbReference type="InterPro" id="IPR000560">
    <property type="entry name" value="His_Pase_clade-2"/>
</dbReference>
<evidence type="ECO:0000256" key="5">
    <source>
        <dbReference type="ARBA" id="ARBA00040357"/>
    </source>
</evidence>